<name>A0A0D8Y0S8_DICVI</name>
<gene>
    <name evidence="1" type="ORF">DICVIV_03573</name>
</gene>
<reference evidence="2" key="2">
    <citation type="journal article" date="2016" name="Sci. Rep.">
        <title>Dictyocaulus viviparus genome, variome and transcriptome elucidate lungworm biology and support future intervention.</title>
        <authorList>
            <person name="McNulty S.N."/>
            <person name="Strube C."/>
            <person name="Rosa B.A."/>
            <person name="Martin J.C."/>
            <person name="Tyagi R."/>
            <person name="Choi Y.J."/>
            <person name="Wang Q."/>
            <person name="Hallsworth Pepin K."/>
            <person name="Zhang X."/>
            <person name="Ozersky P."/>
            <person name="Wilson R.K."/>
            <person name="Sternberg P.W."/>
            <person name="Gasser R.B."/>
            <person name="Mitreva M."/>
        </authorList>
    </citation>
    <scope>NUCLEOTIDE SEQUENCE [LARGE SCALE GENOMIC DNA]</scope>
    <source>
        <strain evidence="2">HannoverDv2000</strain>
    </source>
</reference>
<dbReference type="SUPFAM" id="SSF69572">
    <property type="entry name" value="Activating enzymes of the ubiquitin-like proteins"/>
    <property type="match status" value="1"/>
</dbReference>
<dbReference type="AlphaFoldDB" id="A0A0D8Y0S8"/>
<dbReference type="EMBL" id="KN716210">
    <property type="protein sequence ID" value="KJH50290.1"/>
    <property type="molecule type" value="Genomic_DNA"/>
</dbReference>
<evidence type="ECO:0000313" key="2">
    <source>
        <dbReference type="Proteomes" id="UP000053766"/>
    </source>
</evidence>
<protein>
    <recommendedName>
        <fullName evidence="3">ThiF family protein</fullName>
    </recommendedName>
</protein>
<dbReference type="Gene3D" id="3.40.50.720">
    <property type="entry name" value="NAD(P)-binding Rossmann-like Domain"/>
    <property type="match status" value="1"/>
</dbReference>
<dbReference type="Proteomes" id="UP000053766">
    <property type="component" value="Unassembled WGS sequence"/>
</dbReference>
<dbReference type="InterPro" id="IPR035985">
    <property type="entry name" value="Ubiquitin-activating_enz"/>
</dbReference>
<dbReference type="GO" id="GO:0008641">
    <property type="term" value="F:ubiquitin-like modifier activating enzyme activity"/>
    <property type="evidence" value="ECO:0007669"/>
    <property type="project" value="InterPro"/>
</dbReference>
<evidence type="ECO:0000313" key="1">
    <source>
        <dbReference type="EMBL" id="KJH50290.1"/>
    </source>
</evidence>
<sequence>MLLADRCSRDSLRFDQSNAFLILGKEQNSDNVELFKYIETIRRYPGTNGVPCTIDAIDLKQRVVSIVSSSQVENPEAIIAQVPQSAIVEMCRYGAGEIHVIASFIGGIVAQEVIKLATNQYVPLDNTFIYDGHTQLSSVFKM</sequence>
<reference evidence="1 2" key="1">
    <citation type="submission" date="2013-11" db="EMBL/GenBank/DDBJ databases">
        <title>Draft genome of the bovine lungworm Dictyocaulus viviparus.</title>
        <authorList>
            <person name="Mitreva M."/>
        </authorList>
    </citation>
    <scope>NUCLEOTIDE SEQUENCE [LARGE SCALE GENOMIC DNA]</scope>
    <source>
        <strain evidence="1 2">HannoverDv2000</strain>
    </source>
</reference>
<accession>A0A0D8Y0S8</accession>
<organism evidence="1 2">
    <name type="scientific">Dictyocaulus viviparus</name>
    <name type="common">Bovine lungworm</name>
    <dbReference type="NCBI Taxonomy" id="29172"/>
    <lineage>
        <taxon>Eukaryota</taxon>
        <taxon>Metazoa</taxon>
        <taxon>Ecdysozoa</taxon>
        <taxon>Nematoda</taxon>
        <taxon>Chromadorea</taxon>
        <taxon>Rhabditida</taxon>
        <taxon>Rhabditina</taxon>
        <taxon>Rhabditomorpha</taxon>
        <taxon>Strongyloidea</taxon>
        <taxon>Metastrongylidae</taxon>
        <taxon>Dictyocaulus</taxon>
    </lineage>
</organism>
<keyword evidence="2" id="KW-1185">Reference proteome</keyword>
<dbReference type="OrthoDB" id="1708823at2759"/>
<dbReference type="STRING" id="29172.A0A0D8Y0S8"/>
<proteinExistence type="predicted"/>
<evidence type="ECO:0008006" key="3">
    <source>
        <dbReference type="Google" id="ProtNLM"/>
    </source>
</evidence>